<reference evidence="2 3" key="1">
    <citation type="submission" date="2015-11" db="EMBL/GenBank/DDBJ databases">
        <title>Genomes and virulence difference between two physiological races of Phytophthora nicotianae.</title>
        <authorList>
            <person name="Liu H."/>
            <person name="Ma X."/>
            <person name="Yu H."/>
            <person name="Fang D."/>
            <person name="Li Y."/>
            <person name="Wang X."/>
            <person name="Wang W."/>
            <person name="Dong Y."/>
            <person name="Xiao B."/>
        </authorList>
    </citation>
    <scope>NUCLEOTIDE SEQUENCE [LARGE SCALE GENOMIC DNA]</scope>
    <source>
        <strain evidence="3">race 0</strain>
    </source>
</reference>
<dbReference type="Proteomes" id="UP000052943">
    <property type="component" value="Unassembled WGS sequence"/>
</dbReference>
<sequence>MKLTQLLQRRLDHKQETRAPTYEKVSDIVNMLRVVAAEKNSKPGAEKINSVKTPPCISLDMFIAFREEFSGGWNLWLGEEEVTTLTPELKQELPAMTFDEKAEMFFRLSVWSNKARDSNAGDITQIPDGVEVFVERVTGLSLYDNKLAQGNTSRIHTVTKLDDPEPEIESPTLNTPGRGSEITDNSPSKVGDLDCEITNAVYTSSARKSQTIDEKHVDAGSISSNQQKRTREIDLSPTTDITEACEVQLPSKKTATPKIVRGGLHKKTTAAKKVKME</sequence>
<feature type="compositionally biased region" description="Polar residues" evidence="1">
    <location>
        <begin position="171"/>
        <end position="188"/>
    </location>
</feature>
<feature type="region of interest" description="Disordered" evidence="1">
    <location>
        <begin position="212"/>
        <end position="233"/>
    </location>
</feature>
<accession>A0A0W8E0C8</accession>
<protein>
    <submittedName>
        <fullName evidence="2">Uncharacterized protein</fullName>
    </submittedName>
</protein>
<proteinExistence type="predicted"/>
<comment type="caution">
    <text evidence="2">The sequence shown here is derived from an EMBL/GenBank/DDBJ whole genome shotgun (WGS) entry which is preliminary data.</text>
</comment>
<gene>
    <name evidence="2" type="ORF">AM587_10003143</name>
</gene>
<organism evidence="2 3">
    <name type="scientific">Phytophthora nicotianae</name>
    <name type="common">Potato buckeye rot agent</name>
    <name type="synonym">Phytophthora parasitica</name>
    <dbReference type="NCBI Taxonomy" id="4792"/>
    <lineage>
        <taxon>Eukaryota</taxon>
        <taxon>Sar</taxon>
        <taxon>Stramenopiles</taxon>
        <taxon>Oomycota</taxon>
        <taxon>Peronosporomycetes</taxon>
        <taxon>Peronosporales</taxon>
        <taxon>Peronosporaceae</taxon>
        <taxon>Phytophthora</taxon>
    </lineage>
</organism>
<evidence type="ECO:0000256" key="1">
    <source>
        <dbReference type="SAM" id="MobiDB-lite"/>
    </source>
</evidence>
<dbReference type="AlphaFoldDB" id="A0A0W8E0C8"/>
<evidence type="ECO:0000313" key="2">
    <source>
        <dbReference type="EMBL" id="KUG02096.1"/>
    </source>
</evidence>
<dbReference type="EMBL" id="LNFO01000093">
    <property type="protein sequence ID" value="KUG02096.1"/>
    <property type="molecule type" value="Genomic_DNA"/>
</dbReference>
<feature type="region of interest" description="Disordered" evidence="1">
    <location>
        <begin position="162"/>
        <end position="190"/>
    </location>
</feature>
<name>A0A0W8E0C8_PHYNI</name>
<evidence type="ECO:0000313" key="3">
    <source>
        <dbReference type="Proteomes" id="UP000052943"/>
    </source>
</evidence>